<reference evidence="7" key="1">
    <citation type="submission" date="2020-08" db="EMBL/GenBank/DDBJ databases">
        <title>Whole genome shotgun sequence of Polymorphospora rubra NBRC 101157.</title>
        <authorList>
            <person name="Komaki H."/>
            <person name="Tamura T."/>
        </authorList>
    </citation>
    <scope>NUCLEOTIDE SEQUENCE</scope>
    <source>
        <strain evidence="7">NBRC 101157</strain>
    </source>
</reference>
<keyword evidence="2" id="KW-0805">Transcription regulation</keyword>
<dbReference type="Gene3D" id="1.10.10.10">
    <property type="entry name" value="Winged helix-like DNA-binding domain superfamily/Winged helix DNA-binding domain"/>
    <property type="match status" value="1"/>
</dbReference>
<dbReference type="Pfam" id="PF03704">
    <property type="entry name" value="BTAD"/>
    <property type="match status" value="1"/>
</dbReference>
<dbReference type="PANTHER" id="PTHR35807:SF1">
    <property type="entry name" value="TRANSCRIPTIONAL REGULATOR REDD"/>
    <property type="match status" value="1"/>
</dbReference>
<dbReference type="InterPro" id="IPR011990">
    <property type="entry name" value="TPR-like_helical_dom_sf"/>
</dbReference>
<dbReference type="AlphaFoldDB" id="A0A810N7Q6"/>
<dbReference type="GO" id="GO:0003677">
    <property type="term" value="F:DNA binding"/>
    <property type="evidence" value="ECO:0007669"/>
    <property type="project" value="UniProtKB-KW"/>
</dbReference>
<comment type="similarity">
    <text evidence="1">Belongs to the AfsR/DnrI/RedD regulatory family.</text>
</comment>
<keyword evidence="8" id="KW-1185">Reference proteome</keyword>
<sequence>MEVRVLGPVEVVIHGAPVRLAKRQHRLILGVLAIEANRNVSSGRLIELLWGNRPPARPRAVLHSRLSELRAALRAVGGGTAHRAIATGDDGYALRIPKRMVDAHRFWELVSSSRRISSDLQVRDVLRQALELWRGPVLGGWSPAGPTDPLLGSLESARLTAAEDLYEAELRLGNHTSIADELMALSATHPTRDRLTVAVMLALHRAGRSAEAAGVYHKRRVWLSTELGVDPAPELKRLHVAVLRHDPALDLTGPDPLGRPA</sequence>
<proteinExistence type="inferred from homology"/>
<dbReference type="SUPFAM" id="SSF46894">
    <property type="entry name" value="C-terminal effector domain of the bipartite response regulators"/>
    <property type="match status" value="1"/>
</dbReference>
<feature type="domain" description="Bacterial transcriptional activator" evidence="6">
    <location>
        <begin position="101"/>
        <end position="243"/>
    </location>
</feature>
<dbReference type="SUPFAM" id="SSF48452">
    <property type="entry name" value="TPR-like"/>
    <property type="match status" value="1"/>
</dbReference>
<evidence type="ECO:0000313" key="8">
    <source>
        <dbReference type="Proteomes" id="UP000680866"/>
    </source>
</evidence>
<dbReference type="SMART" id="SM01043">
    <property type="entry name" value="BTAD"/>
    <property type="match status" value="1"/>
</dbReference>
<evidence type="ECO:0008006" key="9">
    <source>
        <dbReference type="Google" id="ProtNLM"/>
    </source>
</evidence>
<evidence type="ECO:0000259" key="6">
    <source>
        <dbReference type="SMART" id="SM01043"/>
    </source>
</evidence>
<organism evidence="7 8">
    <name type="scientific">Polymorphospora rubra</name>
    <dbReference type="NCBI Taxonomy" id="338584"/>
    <lineage>
        <taxon>Bacteria</taxon>
        <taxon>Bacillati</taxon>
        <taxon>Actinomycetota</taxon>
        <taxon>Actinomycetes</taxon>
        <taxon>Micromonosporales</taxon>
        <taxon>Micromonosporaceae</taxon>
        <taxon>Polymorphospora</taxon>
    </lineage>
</organism>
<evidence type="ECO:0000256" key="3">
    <source>
        <dbReference type="ARBA" id="ARBA00023125"/>
    </source>
</evidence>
<dbReference type="PANTHER" id="PTHR35807">
    <property type="entry name" value="TRANSCRIPTIONAL REGULATOR REDD-RELATED"/>
    <property type="match status" value="1"/>
</dbReference>
<name>A0A810N7Q6_9ACTN</name>
<dbReference type="InterPro" id="IPR001867">
    <property type="entry name" value="OmpR/PhoB-type_DNA-bd"/>
</dbReference>
<dbReference type="InterPro" id="IPR005158">
    <property type="entry name" value="BTAD"/>
</dbReference>
<dbReference type="Proteomes" id="UP000680866">
    <property type="component" value="Chromosome"/>
</dbReference>
<evidence type="ECO:0000259" key="5">
    <source>
        <dbReference type="SMART" id="SM00862"/>
    </source>
</evidence>
<feature type="domain" description="OmpR/PhoB-type" evidence="5">
    <location>
        <begin position="15"/>
        <end position="94"/>
    </location>
</feature>
<evidence type="ECO:0000313" key="7">
    <source>
        <dbReference type="EMBL" id="BCJ69632.1"/>
    </source>
</evidence>
<dbReference type="InterPro" id="IPR016032">
    <property type="entry name" value="Sig_transdc_resp-reg_C-effctor"/>
</dbReference>
<evidence type="ECO:0000256" key="1">
    <source>
        <dbReference type="ARBA" id="ARBA00005820"/>
    </source>
</evidence>
<dbReference type="RefSeq" id="WP_246567958.1">
    <property type="nucleotide sequence ID" value="NZ_AP023359.1"/>
</dbReference>
<dbReference type="Gene3D" id="1.25.40.10">
    <property type="entry name" value="Tetratricopeptide repeat domain"/>
    <property type="match status" value="1"/>
</dbReference>
<dbReference type="KEGG" id="pry:Prubr_66530"/>
<evidence type="ECO:0000256" key="2">
    <source>
        <dbReference type="ARBA" id="ARBA00023015"/>
    </source>
</evidence>
<evidence type="ECO:0000256" key="4">
    <source>
        <dbReference type="ARBA" id="ARBA00023163"/>
    </source>
</evidence>
<dbReference type="InterPro" id="IPR051677">
    <property type="entry name" value="AfsR-DnrI-RedD_regulator"/>
</dbReference>
<dbReference type="CDD" id="cd15831">
    <property type="entry name" value="BTAD"/>
    <property type="match status" value="1"/>
</dbReference>
<dbReference type="GO" id="GO:0000160">
    <property type="term" value="P:phosphorelay signal transduction system"/>
    <property type="evidence" value="ECO:0007669"/>
    <property type="project" value="InterPro"/>
</dbReference>
<gene>
    <name evidence="7" type="ORF">Prubr_66530</name>
</gene>
<dbReference type="InterPro" id="IPR036388">
    <property type="entry name" value="WH-like_DNA-bd_sf"/>
</dbReference>
<keyword evidence="4" id="KW-0804">Transcription</keyword>
<protein>
    <recommendedName>
        <fullName evidence="9">SARP family transcriptional regulator</fullName>
    </recommendedName>
</protein>
<dbReference type="SMART" id="SM00862">
    <property type="entry name" value="Trans_reg_C"/>
    <property type="match status" value="1"/>
</dbReference>
<accession>A0A810N7Q6</accession>
<dbReference type="GO" id="GO:0006355">
    <property type="term" value="P:regulation of DNA-templated transcription"/>
    <property type="evidence" value="ECO:0007669"/>
    <property type="project" value="InterPro"/>
</dbReference>
<keyword evidence="3" id="KW-0238">DNA-binding</keyword>
<dbReference type="EMBL" id="AP023359">
    <property type="protein sequence ID" value="BCJ69632.1"/>
    <property type="molecule type" value="Genomic_DNA"/>
</dbReference>